<evidence type="ECO:0000256" key="1">
    <source>
        <dbReference type="SAM" id="MobiDB-lite"/>
    </source>
</evidence>
<evidence type="ECO:0000313" key="2">
    <source>
        <dbReference type="EMBL" id="MPC51387.1"/>
    </source>
</evidence>
<comment type="caution">
    <text evidence="2">The sequence shown here is derived from an EMBL/GenBank/DDBJ whole genome shotgun (WGS) entry which is preliminary data.</text>
</comment>
<dbReference type="Proteomes" id="UP000324222">
    <property type="component" value="Unassembled WGS sequence"/>
</dbReference>
<keyword evidence="3" id="KW-1185">Reference proteome</keyword>
<feature type="compositionally biased region" description="Acidic residues" evidence="1">
    <location>
        <begin position="45"/>
        <end position="70"/>
    </location>
</feature>
<reference evidence="2 3" key="1">
    <citation type="submission" date="2019-05" db="EMBL/GenBank/DDBJ databases">
        <title>Another draft genome of Portunus trituberculatus and its Hox gene families provides insights of decapod evolution.</title>
        <authorList>
            <person name="Jeong J.-H."/>
            <person name="Song I."/>
            <person name="Kim S."/>
            <person name="Choi T."/>
            <person name="Kim D."/>
            <person name="Ryu S."/>
            <person name="Kim W."/>
        </authorList>
    </citation>
    <scope>NUCLEOTIDE SEQUENCE [LARGE SCALE GENOMIC DNA]</scope>
    <source>
        <tissue evidence="2">Muscle</tissue>
    </source>
</reference>
<dbReference type="EMBL" id="VSRR010010141">
    <property type="protein sequence ID" value="MPC51387.1"/>
    <property type="molecule type" value="Genomic_DNA"/>
</dbReference>
<protein>
    <submittedName>
        <fullName evidence="2">Uncharacterized protein</fullName>
    </submittedName>
</protein>
<evidence type="ECO:0000313" key="3">
    <source>
        <dbReference type="Proteomes" id="UP000324222"/>
    </source>
</evidence>
<gene>
    <name evidence="2" type="ORF">E2C01_045230</name>
</gene>
<feature type="region of interest" description="Disordered" evidence="1">
    <location>
        <begin position="1"/>
        <end position="80"/>
    </location>
</feature>
<feature type="compositionally biased region" description="Basic and acidic residues" evidence="1">
    <location>
        <begin position="1"/>
        <end position="34"/>
    </location>
</feature>
<name>A0A5B7G1G2_PORTR</name>
<proteinExistence type="predicted"/>
<organism evidence="2 3">
    <name type="scientific">Portunus trituberculatus</name>
    <name type="common">Swimming crab</name>
    <name type="synonym">Neptunus trituberculatus</name>
    <dbReference type="NCBI Taxonomy" id="210409"/>
    <lineage>
        <taxon>Eukaryota</taxon>
        <taxon>Metazoa</taxon>
        <taxon>Ecdysozoa</taxon>
        <taxon>Arthropoda</taxon>
        <taxon>Crustacea</taxon>
        <taxon>Multicrustacea</taxon>
        <taxon>Malacostraca</taxon>
        <taxon>Eumalacostraca</taxon>
        <taxon>Eucarida</taxon>
        <taxon>Decapoda</taxon>
        <taxon>Pleocyemata</taxon>
        <taxon>Brachyura</taxon>
        <taxon>Eubrachyura</taxon>
        <taxon>Portunoidea</taxon>
        <taxon>Portunidae</taxon>
        <taxon>Portuninae</taxon>
        <taxon>Portunus</taxon>
    </lineage>
</organism>
<dbReference type="AlphaFoldDB" id="A0A5B7G1G2"/>
<sequence length="280" mass="31665">MKEEEEEMEEKRTVIERKQTENKKEEDREWKRGENLAPPKKYNDDNDDDDDDDDDDDGKEEEEEEEDLEENSTMKVERPEVTDGVLGVTAMMASTGVSLALVAGTQLPTCASTTSTPTCCCHYVTDIKHEGAVHQGEEGVGVVQQGIHQPQHDTRLVVGNLYVDIAQLTVQLCGDHCTLSQPVTTCHSSHGKLLKCSTVPGTLVCAVPWEPWCVLCPDHCLLRREVTLSVAWRRRNTLHPSPTHQLCRLFIPSPIFLVLGPPFLYHYVKFEAFIFTRRYD</sequence>
<accession>A0A5B7G1G2</accession>